<dbReference type="AlphaFoldDB" id="A0A841BXZ9"/>
<sequence>MVFERLKQVFGAGGPSVATTLTTVKAQPGGPVSGVVHVIGGSRPVTISQIAVALSAKVCVEGEDIATASHVTVAKEAVTGSFALAPGEERDFPFRYTLPFETPLTTVDGRDFADVELGLRTELAVALAFDSSDLDPIKVEPLPGQAAILKAFADLGFSLIRSDVERGQIRGVNQALPFYQEIEFHPAPKFAAAINKVEVTFLASSLTTQVILELDRRGGLVGGRDIFGRFVVDHQDIARIDWKGQLDDWIMESCRRQGLRPF</sequence>
<keyword evidence="2" id="KW-1185">Reference proteome</keyword>
<evidence type="ECO:0000313" key="1">
    <source>
        <dbReference type="EMBL" id="MBB5872358.1"/>
    </source>
</evidence>
<proteinExistence type="predicted"/>
<protein>
    <submittedName>
        <fullName evidence="1">Sporulation-control protein</fullName>
    </submittedName>
</protein>
<dbReference type="Proteomes" id="UP000587527">
    <property type="component" value="Unassembled WGS sequence"/>
</dbReference>
<dbReference type="InterPro" id="IPR009776">
    <property type="entry name" value="Spore_0_M"/>
</dbReference>
<comment type="caution">
    <text evidence="1">The sequence shown here is derived from an EMBL/GenBank/DDBJ whole genome shotgun (WGS) entry which is preliminary data.</text>
</comment>
<reference evidence="1 2" key="1">
    <citation type="submission" date="2020-08" db="EMBL/GenBank/DDBJ databases">
        <title>Sequencing the genomes of 1000 actinobacteria strains.</title>
        <authorList>
            <person name="Klenk H.-P."/>
        </authorList>
    </citation>
    <scope>NUCLEOTIDE SEQUENCE [LARGE SCALE GENOMIC DNA]</scope>
    <source>
        <strain evidence="1 2">DSM 45362</strain>
    </source>
</reference>
<evidence type="ECO:0000313" key="2">
    <source>
        <dbReference type="Proteomes" id="UP000587527"/>
    </source>
</evidence>
<organism evidence="1 2">
    <name type="scientific">Allocatelliglobosispora scoriae</name>
    <dbReference type="NCBI Taxonomy" id="643052"/>
    <lineage>
        <taxon>Bacteria</taxon>
        <taxon>Bacillati</taxon>
        <taxon>Actinomycetota</taxon>
        <taxon>Actinomycetes</taxon>
        <taxon>Micromonosporales</taxon>
        <taxon>Micromonosporaceae</taxon>
        <taxon>Allocatelliglobosispora</taxon>
    </lineage>
</organism>
<dbReference type="PANTHER" id="PTHR40053">
    <property type="entry name" value="SPORULATION-CONTROL PROTEIN SPO0M"/>
    <property type="match status" value="1"/>
</dbReference>
<dbReference type="Pfam" id="PF07070">
    <property type="entry name" value="Spo0M"/>
    <property type="match status" value="1"/>
</dbReference>
<dbReference type="EMBL" id="JACHMN010000003">
    <property type="protein sequence ID" value="MBB5872358.1"/>
    <property type="molecule type" value="Genomic_DNA"/>
</dbReference>
<gene>
    <name evidence="1" type="ORF">F4553_005792</name>
</gene>
<accession>A0A841BXZ9</accession>
<name>A0A841BXZ9_9ACTN</name>
<dbReference type="RefSeq" id="WP_184841874.1">
    <property type="nucleotide sequence ID" value="NZ_JACHMN010000003.1"/>
</dbReference>
<dbReference type="PANTHER" id="PTHR40053:SF1">
    <property type="entry name" value="SPORULATION-CONTROL PROTEIN SPO0M"/>
    <property type="match status" value="1"/>
</dbReference>